<dbReference type="InterPro" id="IPR029063">
    <property type="entry name" value="SAM-dependent_MTases_sf"/>
</dbReference>
<comment type="caution">
    <text evidence="1">The sequence shown here is derived from an EMBL/GenBank/DDBJ whole genome shotgun (WGS) entry which is preliminary data.</text>
</comment>
<dbReference type="RefSeq" id="WP_136401975.1">
    <property type="nucleotide sequence ID" value="NZ_SSNZ01000001.1"/>
</dbReference>
<reference evidence="1 2" key="1">
    <citation type="submission" date="2019-04" db="EMBL/GenBank/DDBJ databases">
        <title>Flavobacterium sp. nov. isolated from construction timber.</title>
        <authorList>
            <person name="Lin S.-Y."/>
            <person name="Chang C.-T."/>
            <person name="Young C.-C."/>
        </authorList>
    </citation>
    <scope>NUCLEOTIDE SEQUENCE [LARGE SCALE GENOMIC DNA]</scope>
    <source>
        <strain evidence="1 2">CC-CTC003</strain>
    </source>
</reference>
<sequence length="407" mass="47946">MKENSNLKRDVTFIDSKISSIQRWFPYLEGFAEDFVTNSINHLNIKPKYIYEPFSGSGTVPIYALKEKIRCHYDEVNPFMVSLTETKRSVLSLNKKDKERLIINLKEILVEYKAKIEMSQPCNDLDETYKNTFSPSIYFHESTYQDVLKSKTFLNKYKGLEFELLNIAMCEALLPSSLLKRAGDIRFRRTPNEIKQITNFIDRTKKNLNNIIEDIESIFEFETDFESIDFSYNSKHFKNDLEGKIDFTFTSPPYLNGTNYIRNTKLELWFTGRLKSKKDLIFFRQEVVTAGINDVTTIKKEMIIPFIEESLNDKSLWYDRRIPKMVRDYFFDMKIVFENIYKYTVKGGYFCIDIGDSIYGGIHIPTDKIFIEILKELKFSIEEVIILRERKSKDGSPLEQILIVCKK</sequence>
<dbReference type="AlphaFoldDB" id="A0A4S4A4P7"/>
<organism evidence="1 2">
    <name type="scientific">Flavobacterium supellecticarium</name>
    <dbReference type="NCBI Taxonomy" id="2565924"/>
    <lineage>
        <taxon>Bacteria</taxon>
        <taxon>Pseudomonadati</taxon>
        <taxon>Bacteroidota</taxon>
        <taxon>Flavobacteriia</taxon>
        <taxon>Flavobacteriales</taxon>
        <taxon>Flavobacteriaceae</taxon>
        <taxon>Flavobacterium</taxon>
    </lineage>
</organism>
<protein>
    <submittedName>
        <fullName evidence="1">Uncharacterized protein</fullName>
    </submittedName>
</protein>
<dbReference type="Gene3D" id="3.40.50.150">
    <property type="entry name" value="Vaccinia Virus protein VP39"/>
    <property type="match status" value="1"/>
</dbReference>
<dbReference type="EMBL" id="SSNZ01000001">
    <property type="protein sequence ID" value="THF53452.1"/>
    <property type="molecule type" value="Genomic_DNA"/>
</dbReference>
<evidence type="ECO:0000313" key="1">
    <source>
        <dbReference type="EMBL" id="THF53452.1"/>
    </source>
</evidence>
<keyword evidence="2" id="KW-1185">Reference proteome</keyword>
<dbReference type="OrthoDB" id="9800801at2"/>
<evidence type="ECO:0000313" key="2">
    <source>
        <dbReference type="Proteomes" id="UP000307507"/>
    </source>
</evidence>
<dbReference type="SUPFAM" id="SSF53335">
    <property type="entry name" value="S-adenosyl-L-methionine-dependent methyltransferases"/>
    <property type="match status" value="2"/>
</dbReference>
<gene>
    <name evidence="1" type="ORF">E6C50_04415</name>
</gene>
<proteinExistence type="predicted"/>
<name>A0A4S4A4P7_9FLAO</name>
<accession>A0A4S4A4P7</accession>
<dbReference type="Proteomes" id="UP000307507">
    <property type="component" value="Unassembled WGS sequence"/>
</dbReference>